<feature type="transmembrane region" description="Helical" evidence="8">
    <location>
        <begin position="201"/>
        <end position="223"/>
    </location>
</feature>
<sequence>MRALRLRRIGWLPALVVLLLIAALASLAIGSRPLSIADVGAALLPPYDTGASDAELIVRSIRFPRTILAIVVGFALGAAGSLIQGHTRNALADPGILGISAGAACAVVVAIYVLGVSTPAGYVWFAFAGALAASAAVFGISSAGRGMRSPMTLVLGGAALAAFLGSITSALVLLDESTLDSYRFWIVGSVAGRGLDVLLPLLPFLAAGTVIALLSAPGLNLLATGDDLAVGLGLNIRAHRASGILAITLLAGAATAACGPIGFVGLVAPHMARAIVGSDYRWTVPYSGLLGALMLCVGDVVGRLMLRPGELQVGIVVALIGGPVFIALIRRRRLAAL</sequence>
<evidence type="ECO:0000313" key="10">
    <source>
        <dbReference type="Proteomes" id="UP000032503"/>
    </source>
</evidence>
<dbReference type="Proteomes" id="UP000032503">
    <property type="component" value="Unassembled WGS sequence"/>
</dbReference>
<feature type="transmembrane region" description="Helical" evidence="8">
    <location>
        <begin position="121"/>
        <end position="141"/>
    </location>
</feature>
<keyword evidence="5 8" id="KW-0812">Transmembrane</keyword>
<organism evidence="9 10">
    <name type="scientific">Agreia bicolorata</name>
    <dbReference type="NCBI Taxonomy" id="110935"/>
    <lineage>
        <taxon>Bacteria</taxon>
        <taxon>Bacillati</taxon>
        <taxon>Actinomycetota</taxon>
        <taxon>Actinomycetes</taxon>
        <taxon>Micrococcales</taxon>
        <taxon>Microbacteriaceae</taxon>
        <taxon>Agreia</taxon>
    </lineage>
</organism>
<comment type="similarity">
    <text evidence="2">Belongs to the binding-protein-dependent transport system permease family. FecCD subfamily.</text>
</comment>
<comment type="subcellular location">
    <subcellularLocation>
        <location evidence="1">Cell membrane</location>
        <topology evidence="1">Multi-pass membrane protein</topology>
    </subcellularLocation>
</comment>
<comment type="caution">
    <text evidence="9">The sequence shown here is derived from an EMBL/GenBank/DDBJ whole genome shotgun (WGS) entry which is preliminary data.</text>
</comment>
<reference evidence="9 10" key="1">
    <citation type="journal article" date="2001" name="Int. J. Syst. Evol. Microbiol.">
        <title>Agreia bicolorata gen. nov., sp. nov., to accommodate actinobacteria isolated from narrow reed grass infected by the nematode Heteroanguina graminophila.</title>
        <authorList>
            <person name="Evtushenko L.I."/>
            <person name="Dorofeeva L.V."/>
            <person name="Dobrovolskaya T.G."/>
            <person name="Streshinskaya G.M."/>
            <person name="Subbotin S.A."/>
            <person name="Tiedje J.M."/>
        </authorList>
    </citation>
    <scope>NUCLEOTIDE SEQUENCE [LARGE SCALE GENOMIC DNA]</scope>
    <source>
        <strain evidence="9 10">VKM Ac-1804</strain>
    </source>
</reference>
<evidence type="ECO:0000256" key="4">
    <source>
        <dbReference type="ARBA" id="ARBA00022475"/>
    </source>
</evidence>
<evidence type="ECO:0000256" key="6">
    <source>
        <dbReference type="ARBA" id="ARBA00022989"/>
    </source>
</evidence>
<gene>
    <name evidence="9" type="ORF">TZ00_16760</name>
</gene>
<name>A0ABR5CBU5_9MICO</name>
<dbReference type="CDD" id="cd06550">
    <property type="entry name" value="TM_ABC_iron-siderophores_like"/>
    <property type="match status" value="1"/>
</dbReference>
<dbReference type="InterPro" id="IPR037294">
    <property type="entry name" value="ABC_BtuC-like"/>
</dbReference>
<evidence type="ECO:0000256" key="1">
    <source>
        <dbReference type="ARBA" id="ARBA00004651"/>
    </source>
</evidence>
<keyword evidence="6 8" id="KW-1133">Transmembrane helix</keyword>
<dbReference type="Gene3D" id="1.10.3470.10">
    <property type="entry name" value="ABC transporter involved in vitamin B12 uptake, BtuC"/>
    <property type="match status" value="1"/>
</dbReference>
<feature type="transmembrane region" description="Helical" evidence="8">
    <location>
        <begin position="244"/>
        <end position="266"/>
    </location>
</feature>
<keyword evidence="4" id="KW-1003">Cell membrane</keyword>
<keyword evidence="10" id="KW-1185">Reference proteome</keyword>
<protein>
    <submittedName>
        <fullName evidence="9">Iron ABC transporter permease</fullName>
    </submittedName>
</protein>
<dbReference type="SUPFAM" id="SSF81345">
    <property type="entry name" value="ABC transporter involved in vitamin B12 uptake, BtuC"/>
    <property type="match status" value="1"/>
</dbReference>
<feature type="transmembrane region" description="Helical" evidence="8">
    <location>
        <begin position="313"/>
        <end position="330"/>
    </location>
</feature>
<keyword evidence="7 8" id="KW-0472">Membrane</keyword>
<dbReference type="PANTHER" id="PTHR30472:SF1">
    <property type="entry name" value="FE(3+) DICITRATE TRANSPORT SYSTEM PERMEASE PROTEIN FECC-RELATED"/>
    <property type="match status" value="1"/>
</dbReference>
<dbReference type="EMBL" id="JYFC01000009">
    <property type="protein sequence ID" value="KJC63108.1"/>
    <property type="molecule type" value="Genomic_DNA"/>
</dbReference>
<evidence type="ECO:0000256" key="8">
    <source>
        <dbReference type="SAM" id="Phobius"/>
    </source>
</evidence>
<accession>A0ABR5CBU5</accession>
<evidence type="ECO:0000256" key="5">
    <source>
        <dbReference type="ARBA" id="ARBA00022692"/>
    </source>
</evidence>
<dbReference type="InterPro" id="IPR000522">
    <property type="entry name" value="ABC_transptr_permease_BtuC"/>
</dbReference>
<dbReference type="PANTHER" id="PTHR30472">
    <property type="entry name" value="FERRIC ENTEROBACTIN TRANSPORT SYSTEM PERMEASE PROTEIN"/>
    <property type="match status" value="1"/>
</dbReference>
<feature type="transmembrane region" description="Helical" evidence="8">
    <location>
        <begin position="61"/>
        <end position="83"/>
    </location>
</feature>
<feature type="transmembrane region" description="Helical" evidence="8">
    <location>
        <begin position="286"/>
        <end position="306"/>
    </location>
</feature>
<evidence type="ECO:0000256" key="7">
    <source>
        <dbReference type="ARBA" id="ARBA00023136"/>
    </source>
</evidence>
<keyword evidence="3" id="KW-0813">Transport</keyword>
<dbReference type="Pfam" id="PF01032">
    <property type="entry name" value="FecCD"/>
    <property type="match status" value="1"/>
</dbReference>
<feature type="transmembrane region" description="Helical" evidence="8">
    <location>
        <begin position="95"/>
        <end position="115"/>
    </location>
</feature>
<feature type="transmembrane region" description="Helical" evidence="8">
    <location>
        <begin position="153"/>
        <end position="174"/>
    </location>
</feature>
<evidence type="ECO:0000256" key="2">
    <source>
        <dbReference type="ARBA" id="ARBA00007935"/>
    </source>
</evidence>
<proteinExistence type="inferred from homology"/>
<evidence type="ECO:0000313" key="9">
    <source>
        <dbReference type="EMBL" id="KJC63108.1"/>
    </source>
</evidence>
<evidence type="ECO:0000256" key="3">
    <source>
        <dbReference type="ARBA" id="ARBA00022448"/>
    </source>
</evidence>